<evidence type="ECO:0000256" key="1">
    <source>
        <dbReference type="SAM" id="Phobius"/>
    </source>
</evidence>
<reference evidence="2 3" key="1">
    <citation type="journal article" date="2016" name="Nat. Commun.">
        <title>Thousands of microbial genomes shed light on interconnected biogeochemical processes in an aquifer system.</title>
        <authorList>
            <person name="Anantharaman K."/>
            <person name="Brown C.T."/>
            <person name="Hug L.A."/>
            <person name="Sharon I."/>
            <person name="Castelle C.J."/>
            <person name="Probst A.J."/>
            <person name="Thomas B.C."/>
            <person name="Singh A."/>
            <person name="Wilkins M.J."/>
            <person name="Karaoz U."/>
            <person name="Brodie E.L."/>
            <person name="Williams K.H."/>
            <person name="Hubbard S.S."/>
            <person name="Banfield J.F."/>
        </authorList>
    </citation>
    <scope>NUCLEOTIDE SEQUENCE [LARGE SCALE GENOMIC DNA]</scope>
</reference>
<evidence type="ECO:0000313" key="2">
    <source>
        <dbReference type="EMBL" id="OGM91691.1"/>
    </source>
</evidence>
<keyword evidence="1" id="KW-0812">Transmembrane</keyword>
<dbReference type="AlphaFoldDB" id="A0A1F8DSU4"/>
<evidence type="ECO:0008006" key="4">
    <source>
        <dbReference type="Google" id="ProtNLM"/>
    </source>
</evidence>
<feature type="transmembrane region" description="Helical" evidence="1">
    <location>
        <begin position="7"/>
        <end position="27"/>
    </location>
</feature>
<proteinExistence type="predicted"/>
<accession>A0A1F8DSU4</accession>
<dbReference type="STRING" id="1802557.A3A20_02025"/>
<protein>
    <recommendedName>
        <fullName evidence="4">DUF5668 domain-containing protein</fullName>
    </recommendedName>
</protein>
<organism evidence="2 3">
    <name type="scientific">Candidatus Wolfebacteria bacterium RIFCSPLOWO2_01_FULL_45_19</name>
    <dbReference type="NCBI Taxonomy" id="1802557"/>
    <lineage>
        <taxon>Bacteria</taxon>
        <taxon>Candidatus Wolfeibacteriota</taxon>
    </lineage>
</organism>
<feature type="transmembrane region" description="Helical" evidence="1">
    <location>
        <begin position="39"/>
        <end position="58"/>
    </location>
</feature>
<comment type="caution">
    <text evidence="2">The sequence shown here is derived from an EMBL/GenBank/DDBJ whole genome shotgun (WGS) entry which is preliminary data.</text>
</comment>
<keyword evidence="1" id="KW-0472">Membrane</keyword>
<gene>
    <name evidence="2" type="ORF">A3A20_02025</name>
</gene>
<dbReference type="Proteomes" id="UP000178946">
    <property type="component" value="Unassembled WGS sequence"/>
</dbReference>
<keyword evidence="1" id="KW-1133">Transmembrane helix</keyword>
<dbReference type="EMBL" id="MGIR01000001">
    <property type="protein sequence ID" value="OGM91691.1"/>
    <property type="molecule type" value="Genomic_DNA"/>
</dbReference>
<sequence>MKHNTYLTTVSVVFTIVASGHLLRVIFDWSARIGTWDVPMWMSWPAIIVAGILAYHGFRLNKK</sequence>
<name>A0A1F8DSU4_9BACT</name>
<evidence type="ECO:0000313" key="3">
    <source>
        <dbReference type="Proteomes" id="UP000178946"/>
    </source>
</evidence>